<dbReference type="EMBL" id="DS838222">
    <property type="protein sequence ID" value="EEC12730.1"/>
    <property type="molecule type" value="Genomic_DNA"/>
</dbReference>
<dbReference type="Pfam" id="PF00001">
    <property type="entry name" value="7tm_1"/>
    <property type="match status" value="1"/>
</dbReference>
<feature type="transmembrane region" description="Helical" evidence="10">
    <location>
        <begin position="41"/>
        <end position="61"/>
    </location>
</feature>
<dbReference type="EnsemblMetazoa" id="ISCW010036-RA">
    <property type="protein sequence ID" value="ISCW010036-PA"/>
    <property type="gene ID" value="ISCW010036"/>
</dbReference>
<dbReference type="InterPro" id="IPR000276">
    <property type="entry name" value="GPCR_Rhodpsn"/>
</dbReference>
<evidence type="ECO:0000256" key="4">
    <source>
        <dbReference type="ARBA" id="ARBA00022989"/>
    </source>
</evidence>
<dbReference type="GO" id="GO:0016020">
    <property type="term" value="C:membrane"/>
    <property type="evidence" value="ECO:0007669"/>
    <property type="project" value="UniProtKB-SubCell"/>
</dbReference>
<evidence type="ECO:0000313" key="14">
    <source>
        <dbReference type="Proteomes" id="UP000001555"/>
    </source>
</evidence>
<dbReference type="EMBL" id="ABJB011025853">
    <property type="status" value="NOT_ANNOTATED_CDS"/>
    <property type="molecule type" value="Genomic_DNA"/>
</dbReference>
<dbReference type="PANTHER" id="PTHR24240">
    <property type="entry name" value="OPSIN"/>
    <property type="match status" value="1"/>
</dbReference>
<keyword evidence="9" id="KW-0844">Vision</keyword>
<dbReference type="SUPFAM" id="SSF81321">
    <property type="entry name" value="Family A G protein-coupled receptor-like"/>
    <property type="match status" value="1"/>
</dbReference>
<feature type="domain" description="G-protein coupled receptors family 1 profile" evidence="11">
    <location>
        <begin position="1"/>
        <end position="62"/>
    </location>
</feature>
<keyword evidence="4 10" id="KW-1133">Transmembrane helix</keyword>
<accession>B7Q1K8</accession>
<evidence type="ECO:0000313" key="13">
    <source>
        <dbReference type="EnsemblMetazoa" id="ISCW010036-PA"/>
    </source>
</evidence>
<evidence type="ECO:0000313" key="12">
    <source>
        <dbReference type="EMBL" id="EEC12730.1"/>
    </source>
</evidence>
<evidence type="ECO:0000256" key="7">
    <source>
        <dbReference type="ARBA" id="ARBA00023170"/>
    </source>
</evidence>
<keyword evidence="9" id="KW-0716">Sensory transduction</keyword>
<comment type="similarity">
    <text evidence="2">Belongs to the G-protein coupled receptor 1 family.</text>
</comment>
<evidence type="ECO:0000256" key="8">
    <source>
        <dbReference type="ARBA" id="ARBA00023224"/>
    </source>
</evidence>
<reference evidence="13" key="2">
    <citation type="submission" date="2020-05" db="UniProtKB">
        <authorList>
            <consortium name="EnsemblMetazoa"/>
        </authorList>
    </citation>
    <scope>IDENTIFICATION</scope>
    <source>
        <strain evidence="13">wikel</strain>
    </source>
</reference>
<keyword evidence="8" id="KW-0807">Transducer</keyword>
<proteinExistence type="inferred from homology"/>
<sequence>MGFLFGSAHIGTLTLLALDRYLATCRIGFRSKPTFKRYFQLLLLVWLYGLFWAVMPLLGWAR</sequence>
<evidence type="ECO:0000256" key="10">
    <source>
        <dbReference type="SAM" id="Phobius"/>
    </source>
</evidence>
<organism>
    <name type="scientific">Ixodes scapularis</name>
    <name type="common">Black-legged tick</name>
    <name type="synonym">Deer tick</name>
    <dbReference type="NCBI Taxonomy" id="6945"/>
    <lineage>
        <taxon>Eukaryota</taxon>
        <taxon>Metazoa</taxon>
        <taxon>Ecdysozoa</taxon>
        <taxon>Arthropoda</taxon>
        <taxon>Chelicerata</taxon>
        <taxon>Arachnida</taxon>
        <taxon>Acari</taxon>
        <taxon>Parasitiformes</taxon>
        <taxon>Ixodida</taxon>
        <taxon>Ixodoidea</taxon>
        <taxon>Ixodidae</taxon>
        <taxon>Ixodinae</taxon>
        <taxon>Ixodes</taxon>
    </lineage>
</organism>
<reference evidence="12 14" key="1">
    <citation type="submission" date="2008-03" db="EMBL/GenBank/DDBJ databases">
        <title>Annotation of Ixodes scapularis.</title>
        <authorList>
            <consortium name="Ixodes scapularis Genome Project Consortium"/>
            <person name="Caler E."/>
            <person name="Hannick L.I."/>
            <person name="Bidwell S."/>
            <person name="Joardar V."/>
            <person name="Thiagarajan M."/>
            <person name="Amedeo P."/>
            <person name="Galinsky K.J."/>
            <person name="Schobel S."/>
            <person name="Inman J."/>
            <person name="Hostetler J."/>
            <person name="Miller J."/>
            <person name="Hammond M."/>
            <person name="Megy K."/>
            <person name="Lawson D."/>
            <person name="Kodira C."/>
            <person name="Sutton G."/>
            <person name="Meyer J."/>
            <person name="Hill C.A."/>
            <person name="Birren B."/>
            <person name="Nene V."/>
            <person name="Collins F."/>
            <person name="Alarcon-Chaidez F."/>
            <person name="Wikel S."/>
            <person name="Strausberg R."/>
        </authorList>
    </citation>
    <scope>NUCLEOTIDE SEQUENCE [LARGE SCALE GENOMIC DNA]</scope>
    <source>
        <strain evidence="14">Wikel</strain>
        <strain evidence="12">Wikel colony</strain>
    </source>
</reference>
<keyword evidence="3 10" id="KW-0812">Transmembrane</keyword>
<dbReference type="VEuPathDB" id="VectorBase:ISCW010036"/>
<keyword evidence="5" id="KW-0297">G-protein coupled receptor</keyword>
<dbReference type="GO" id="GO:0007601">
    <property type="term" value="P:visual perception"/>
    <property type="evidence" value="ECO:0007669"/>
    <property type="project" value="UniProtKB-KW"/>
</dbReference>
<comment type="subcellular location">
    <subcellularLocation>
        <location evidence="1">Membrane</location>
        <topology evidence="1">Multi-pass membrane protein</topology>
    </subcellularLocation>
</comment>
<evidence type="ECO:0000256" key="5">
    <source>
        <dbReference type="ARBA" id="ARBA00023040"/>
    </source>
</evidence>
<dbReference type="InterPro" id="IPR017452">
    <property type="entry name" value="GPCR_Rhodpsn_7TM"/>
</dbReference>
<keyword evidence="6 10" id="KW-0472">Membrane</keyword>
<evidence type="ECO:0000256" key="2">
    <source>
        <dbReference type="ARBA" id="ARBA00010663"/>
    </source>
</evidence>
<name>B7Q1K8_IXOSC</name>
<evidence type="ECO:0000256" key="9">
    <source>
        <dbReference type="ARBA" id="ARBA00023305"/>
    </source>
</evidence>
<keyword evidence="7 12" id="KW-0675">Receptor</keyword>
<dbReference type="HOGENOM" id="CLU_2906587_0_0_1"/>
<dbReference type="PaxDb" id="6945-B7Q1K8"/>
<evidence type="ECO:0000256" key="6">
    <source>
        <dbReference type="ARBA" id="ARBA00023136"/>
    </source>
</evidence>
<evidence type="ECO:0000259" key="11">
    <source>
        <dbReference type="PROSITE" id="PS50262"/>
    </source>
</evidence>
<dbReference type="InParanoid" id="B7Q1K8"/>
<protein>
    <submittedName>
        <fullName evidence="12 13">G-protein coupled receptor, putative</fullName>
    </submittedName>
</protein>
<dbReference type="Proteomes" id="UP000001555">
    <property type="component" value="Unassembled WGS sequence"/>
</dbReference>
<dbReference type="InterPro" id="IPR050125">
    <property type="entry name" value="GPCR_opsins"/>
</dbReference>
<gene>
    <name evidence="12" type="ORF">IscW_ISCW010036</name>
</gene>
<dbReference type="AlphaFoldDB" id="B7Q1K8"/>
<evidence type="ECO:0000256" key="3">
    <source>
        <dbReference type="ARBA" id="ARBA00022692"/>
    </source>
</evidence>
<keyword evidence="14" id="KW-1185">Reference proteome</keyword>
<dbReference type="GO" id="GO:0004930">
    <property type="term" value="F:G protein-coupled receptor activity"/>
    <property type="evidence" value="ECO:0007669"/>
    <property type="project" value="UniProtKB-KW"/>
</dbReference>
<dbReference type="PROSITE" id="PS50262">
    <property type="entry name" value="G_PROTEIN_RECEP_F1_2"/>
    <property type="match status" value="1"/>
</dbReference>
<dbReference type="Gene3D" id="1.20.1070.10">
    <property type="entry name" value="Rhodopsin 7-helix transmembrane proteins"/>
    <property type="match status" value="1"/>
</dbReference>
<evidence type="ECO:0000256" key="1">
    <source>
        <dbReference type="ARBA" id="ARBA00004141"/>
    </source>
</evidence>